<dbReference type="GO" id="GO:0008270">
    <property type="term" value="F:zinc ion binding"/>
    <property type="evidence" value="ECO:0007669"/>
    <property type="project" value="UniProtKB-KW"/>
</dbReference>
<organism evidence="7 8">
    <name type="scientific">Cyclotella atomus</name>
    <dbReference type="NCBI Taxonomy" id="382360"/>
    <lineage>
        <taxon>Eukaryota</taxon>
        <taxon>Sar</taxon>
        <taxon>Stramenopiles</taxon>
        <taxon>Ochrophyta</taxon>
        <taxon>Bacillariophyta</taxon>
        <taxon>Coscinodiscophyceae</taxon>
        <taxon>Thalassiosirophycidae</taxon>
        <taxon>Stephanodiscales</taxon>
        <taxon>Stephanodiscaceae</taxon>
        <taxon>Cyclotella</taxon>
    </lineage>
</organism>
<dbReference type="PANTHER" id="PTHR43215:SF14">
    <property type="entry name" value="RADIAL SPOKE HEAD 1 HOMOLOG"/>
    <property type="match status" value="1"/>
</dbReference>
<proteinExistence type="predicted"/>
<dbReference type="PANTHER" id="PTHR43215">
    <property type="entry name" value="RADIAL SPOKE HEAD 1 HOMOLOG"/>
    <property type="match status" value="1"/>
</dbReference>
<sequence length="384" mass="42655">MNSPAAAAAAPFNFVSSGPSMTYPNGDVWYGQLEQFKPHGFGTMKYADGSTFRGSFVRGCREGFGELTFPPGLFGKRLRSEEDEDYKGMWKNDKRHGKGVASHPLTGSYDGEWKDDMHDGVGIRQFKDGRSYNGQWKSGMRNGNGAAVLLDGVYTGQWRDDNREGKGKMNWKDGSSYDGEWKKNKPEGRGKHVSRDSAIYEGEWCNGYRDGLRVYIPGRSKTSSPFDVNSTFYDGSWSVGQYEGRGRAVHANGDEYVGMWSYGQYSGKGLQKKVDGTTYSGEWYHGYKHGRGKLVTAAGETVEGIWKYGQFVEPIVIASEVPVEKVGDEAVASSVITCVVCIENRKSTLLMPCKHLCVCSECAKQVDNCPMCRKKVTDRIGIYL</sequence>
<name>A0ABD3MXV7_9STRA</name>
<evidence type="ECO:0000256" key="4">
    <source>
        <dbReference type="ARBA" id="ARBA00022833"/>
    </source>
</evidence>
<evidence type="ECO:0000256" key="3">
    <source>
        <dbReference type="ARBA" id="ARBA00022771"/>
    </source>
</evidence>
<keyword evidence="3 5" id="KW-0863">Zinc-finger</keyword>
<evidence type="ECO:0000259" key="6">
    <source>
        <dbReference type="PROSITE" id="PS50089"/>
    </source>
</evidence>
<keyword evidence="2" id="KW-0677">Repeat</keyword>
<reference evidence="7 8" key="1">
    <citation type="submission" date="2024-10" db="EMBL/GenBank/DDBJ databases">
        <title>Updated reference genomes for cyclostephanoid diatoms.</title>
        <authorList>
            <person name="Roberts W.R."/>
            <person name="Alverson A.J."/>
        </authorList>
    </citation>
    <scope>NUCLEOTIDE SEQUENCE [LARGE SCALE GENOMIC DNA]</scope>
    <source>
        <strain evidence="7 8">AJA010-31</strain>
    </source>
</reference>
<keyword evidence="1" id="KW-0479">Metal-binding</keyword>
<keyword evidence="8" id="KW-1185">Reference proteome</keyword>
<dbReference type="EMBL" id="JALLPJ020001351">
    <property type="protein sequence ID" value="KAL3768227.1"/>
    <property type="molecule type" value="Genomic_DNA"/>
</dbReference>
<keyword evidence="4" id="KW-0862">Zinc</keyword>
<dbReference type="FunFam" id="1.10.1170.10:FF:000002">
    <property type="entry name" value="Baculoviral IAP repeat containing 7"/>
    <property type="match status" value="1"/>
</dbReference>
<dbReference type="Pfam" id="PF13920">
    <property type="entry name" value="zf-C3HC4_3"/>
    <property type="match status" value="1"/>
</dbReference>
<dbReference type="SUPFAM" id="SSF82185">
    <property type="entry name" value="Histone H3 K4-specific methyltransferase SET7/9 N-terminal domain"/>
    <property type="match status" value="3"/>
</dbReference>
<dbReference type="InterPro" id="IPR001841">
    <property type="entry name" value="Znf_RING"/>
</dbReference>
<dbReference type="Pfam" id="PF02493">
    <property type="entry name" value="MORN"/>
    <property type="match status" value="11"/>
</dbReference>
<dbReference type="Gene3D" id="3.30.40.10">
    <property type="entry name" value="Zinc/RING finger domain, C3HC4 (zinc finger)"/>
    <property type="match status" value="1"/>
</dbReference>
<feature type="domain" description="RING-type" evidence="6">
    <location>
        <begin position="338"/>
        <end position="373"/>
    </location>
</feature>
<dbReference type="SUPFAM" id="SSF57850">
    <property type="entry name" value="RING/U-box"/>
    <property type="match status" value="1"/>
</dbReference>
<dbReference type="SMART" id="SM00698">
    <property type="entry name" value="MORN"/>
    <property type="match status" value="11"/>
</dbReference>
<evidence type="ECO:0000313" key="8">
    <source>
        <dbReference type="Proteomes" id="UP001530400"/>
    </source>
</evidence>
<evidence type="ECO:0000256" key="1">
    <source>
        <dbReference type="ARBA" id="ARBA00022723"/>
    </source>
</evidence>
<accession>A0ABD3MXV7</accession>
<dbReference type="CDD" id="cd16649">
    <property type="entry name" value="mRING-HC-C3HC5_CGRF1-like"/>
    <property type="match status" value="1"/>
</dbReference>
<dbReference type="Gene3D" id="2.20.110.10">
    <property type="entry name" value="Histone H3 K4-specific methyltransferase SET7/9 N-terminal domain"/>
    <property type="match status" value="3"/>
</dbReference>
<gene>
    <name evidence="7" type="ORF">ACHAWO_006249</name>
</gene>
<dbReference type="SMART" id="SM00184">
    <property type="entry name" value="RING"/>
    <property type="match status" value="1"/>
</dbReference>
<protein>
    <recommendedName>
        <fullName evidence="6">RING-type domain-containing protein</fullName>
    </recommendedName>
</protein>
<dbReference type="InterPro" id="IPR003409">
    <property type="entry name" value="MORN"/>
</dbReference>
<comment type="caution">
    <text evidence="7">The sequence shown here is derived from an EMBL/GenBank/DDBJ whole genome shotgun (WGS) entry which is preliminary data.</text>
</comment>
<dbReference type="PROSITE" id="PS50089">
    <property type="entry name" value="ZF_RING_2"/>
    <property type="match status" value="1"/>
</dbReference>
<evidence type="ECO:0000256" key="5">
    <source>
        <dbReference type="PROSITE-ProRule" id="PRU00175"/>
    </source>
</evidence>
<dbReference type="AlphaFoldDB" id="A0ABD3MXV7"/>
<dbReference type="Proteomes" id="UP001530400">
    <property type="component" value="Unassembled WGS sequence"/>
</dbReference>
<evidence type="ECO:0000313" key="7">
    <source>
        <dbReference type="EMBL" id="KAL3768227.1"/>
    </source>
</evidence>
<dbReference type="InterPro" id="IPR013083">
    <property type="entry name" value="Znf_RING/FYVE/PHD"/>
</dbReference>
<evidence type="ECO:0000256" key="2">
    <source>
        <dbReference type="ARBA" id="ARBA00022737"/>
    </source>
</evidence>